<dbReference type="InParanoid" id="T1FCR8"/>
<dbReference type="CDD" id="cd00037">
    <property type="entry name" value="CLECT"/>
    <property type="match status" value="1"/>
</dbReference>
<protein>
    <recommendedName>
        <fullName evidence="6">C-type lectin domain-containing protein</fullName>
    </recommendedName>
</protein>
<dbReference type="PROSITE" id="PS00018">
    <property type="entry name" value="EF_HAND_1"/>
    <property type="match status" value="1"/>
</dbReference>
<dbReference type="GO" id="GO:0009897">
    <property type="term" value="C:external side of plasma membrane"/>
    <property type="evidence" value="ECO:0000318"/>
    <property type="project" value="GO_Central"/>
</dbReference>
<dbReference type="EnsemblMetazoa" id="HelroT178118">
    <property type="protein sequence ID" value="HelroP178118"/>
    <property type="gene ID" value="HelroG178118"/>
</dbReference>
<dbReference type="PROSITE" id="PS50222">
    <property type="entry name" value="EF_HAND_2"/>
    <property type="match status" value="1"/>
</dbReference>
<reference evidence="3 5" key="2">
    <citation type="journal article" date="2013" name="Nature">
        <title>Insights into bilaterian evolution from three spiralian genomes.</title>
        <authorList>
            <person name="Simakov O."/>
            <person name="Marletaz F."/>
            <person name="Cho S.J."/>
            <person name="Edsinger-Gonzales E."/>
            <person name="Havlak P."/>
            <person name="Hellsten U."/>
            <person name="Kuo D.H."/>
            <person name="Larsson T."/>
            <person name="Lv J."/>
            <person name="Arendt D."/>
            <person name="Savage R."/>
            <person name="Osoegawa K."/>
            <person name="de Jong P."/>
            <person name="Grimwood J."/>
            <person name="Chapman J.A."/>
            <person name="Shapiro H."/>
            <person name="Aerts A."/>
            <person name="Otillar R.P."/>
            <person name="Terry A.Y."/>
            <person name="Boore J.L."/>
            <person name="Grigoriev I.V."/>
            <person name="Lindberg D.R."/>
            <person name="Seaver E.C."/>
            <person name="Weisblat D.A."/>
            <person name="Putnam N.H."/>
            <person name="Rokhsar D.S."/>
        </authorList>
    </citation>
    <scope>NUCLEOTIDE SEQUENCE</scope>
</reference>
<dbReference type="InterPro" id="IPR050111">
    <property type="entry name" value="C-type_lectin/snaclec_domain"/>
</dbReference>
<dbReference type="EMBL" id="KB097379">
    <property type="protein sequence ID" value="ESN97331.1"/>
    <property type="molecule type" value="Genomic_DNA"/>
</dbReference>
<feature type="domain" description="EF-hand" evidence="2">
    <location>
        <begin position="7"/>
        <end position="42"/>
    </location>
</feature>
<dbReference type="InterPro" id="IPR016187">
    <property type="entry name" value="CTDL_fold"/>
</dbReference>
<dbReference type="AlphaFoldDB" id="T1FCR8"/>
<dbReference type="EMBL" id="AMQM01006306">
    <property type="status" value="NOT_ANNOTATED_CDS"/>
    <property type="molecule type" value="Genomic_DNA"/>
</dbReference>
<dbReference type="InterPro" id="IPR018247">
    <property type="entry name" value="EF_Hand_1_Ca_BS"/>
</dbReference>
<dbReference type="CTD" id="20206617"/>
<dbReference type="STRING" id="6412.T1FCR8"/>
<evidence type="ECO:0000313" key="5">
    <source>
        <dbReference type="Proteomes" id="UP000015101"/>
    </source>
</evidence>
<dbReference type="SUPFAM" id="SSF56436">
    <property type="entry name" value="C-type lectin-like"/>
    <property type="match status" value="1"/>
</dbReference>
<dbReference type="PROSITE" id="PS50041">
    <property type="entry name" value="C_TYPE_LECTIN_2"/>
    <property type="match status" value="1"/>
</dbReference>
<dbReference type="SMART" id="SM00034">
    <property type="entry name" value="CLECT"/>
    <property type="match status" value="1"/>
</dbReference>
<evidence type="ECO:0000259" key="1">
    <source>
        <dbReference type="PROSITE" id="PS50041"/>
    </source>
</evidence>
<keyword evidence="5" id="KW-1185">Reference proteome</keyword>
<evidence type="ECO:0000313" key="4">
    <source>
        <dbReference type="EnsemblMetazoa" id="HelroP178118"/>
    </source>
</evidence>
<dbReference type="RefSeq" id="XP_009024508.1">
    <property type="nucleotide sequence ID" value="XM_009026260.1"/>
</dbReference>
<dbReference type="Pfam" id="PF00059">
    <property type="entry name" value="Lectin_C"/>
    <property type="match status" value="1"/>
</dbReference>
<name>T1FCR8_HELRO</name>
<evidence type="ECO:0000313" key="3">
    <source>
        <dbReference type="EMBL" id="ESN97331.1"/>
    </source>
</evidence>
<dbReference type="InterPro" id="IPR016186">
    <property type="entry name" value="C-type_lectin-like/link_sf"/>
</dbReference>
<dbReference type="Gene3D" id="3.10.100.10">
    <property type="entry name" value="Mannose-Binding Protein A, subunit A"/>
    <property type="match status" value="1"/>
</dbReference>
<dbReference type="Proteomes" id="UP000015101">
    <property type="component" value="Unassembled WGS sequence"/>
</dbReference>
<dbReference type="InterPro" id="IPR002048">
    <property type="entry name" value="EF_hand_dom"/>
</dbReference>
<accession>T1FCR8</accession>
<dbReference type="GO" id="GO:0030246">
    <property type="term" value="F:carbohydrate binding"/>
    <property type="evidence" value="ECO:0000318"/>
    <property type="project" value="GO_Central"/>
</dbReference>
<evidence type="ECO:0000259" key="2">
    <source>
        <dbReference type="PROSITE" id="PS50222"/>
    </source>
</evidence>
<dbReference type="eggNOG" id="KOG4297">
    <property type="taxonomic scope" value="Eukaryota"/>
</dbReference>
<dbReference type="GO" id="GO:0006955">
    <property type="term" value="P:immune response"/>
    <property type="evidence" value="ECO:0000318"/>
    <property type="project" value="GO_Central"/>
</dbReference>
<feature type="domain" description="C-type lectin" evidence="1">
    <location>
        <begin position="29"/>
        <end position="142"/>
    </location>
</feature>
<dbReference type="PANTHER" id="PTHR22803">
    <property type="entry name" value="MANNOSE, PHOSPHOLIPASE, LECTIN RECEPTOR RELATED"/>
    <property type="match status" value="1"/>
</dbReference>
<evidence type="ECO:0008006" key="6">
    <source>
        <dbReference type="Google" id="ProtNLM"/>
    </source>
</evidence>
<sequence>MIIVILYFKKLIGKIILAQDKDANGWISYGEFSYYFSTVSLNFNDAFNHCLGLESLLASIGSQGENDFLQNNSKTEYWIGMYRPQCWFDQSKNSYWLDGTEFKFVNWAMGDPNENTCCVRMVPATGKWKDRLCSISYNFVCKKPLSVNPNQQRRAIRRVIDSYIVGDSLEVVPNKRCLMQLCMLMCIRNWMCAGFNMRPELQNGCTCELKDARSWLTFDSVQKVGASYWSYPIRGYDYVDGNEVIFEM</sequence>
<dbReference type="GO" id="GO:0038187">
    <property type="term" value="F:pattern recognition receptor activity"/>
    <property type="evidence" value="ECO:0000318"/>
    <property type="project" value="GO_Central"/>
</dbReference>
<dbReference type="HOGENOM" id="CLU_103918_0_0_1"/>
<reference evidence="5" key="1">
    <citation type="submission" date="2012-12" db="EMBL/GenBank/DDBJ databases">
        <authorList>
            <person name="Hellsten U."/>
            <person name="Grimwood J."/>
            <person name="Chapman J.A."/>
            <person name="Shapiro H."/>
            <person name="Aerts A."/>
            <person name="Otillar R.P."/>
            <person name="Terry A.Y."/>
            <person name="Boore J.L."/>
            <person name="Simakov O."/>
            <person name="Marletaz F."/>
            <person name="Cho S.-J."/>
            <person name="Edsinger-Gonzales E."/>
            <person name="Havlak P."/>
            <person name="Kuo D.-H."/>
            <person name="Larsson T."/>
            <person name="Lv J."/>
            <person name="Arendt D."/>
            <person name="Savage R."/>
            <person name="Osoegawa K."/>
            <person name="de Jong P."/>
            <person name="Lindberg D.R."/>
            <person name="Seaver E.C."/>
            <person name="Weisblat D.A."/>
            <person name="Putnam N.H."/>
            <person name="Grigoriev I.V."/>
            <person name="Rokhsar D.S."/>
        </authorList>
    </citation>
    <scope>NUCLEOTIDE SEQUENCE</scope>
</reference>
<proteinExistence type="predicted"/>
<dbReference type="KEGG" id="hro:HELRODRAFT_178118"/>
<reference evidence="4" key="3">
    <citation type="submission" date="2015-06" db="UniProtKB">
        <authorList>
            <consortium name="EnsemblMetazoa"/>
        </authorList>
    </citation>
    <scope>IDENTIFICATION</scope>
</reference>
<gene>
    <name evidence="4" type="primary">20206617</name>
    <name evidence="3" type="ORF">HELRODRAFT_178118</name>
</gene>
<dbReference type="GeneID" id="20206617"/>
<dbReference type="GO" id="GO:0005509">
    <property type="term" value="F:calcium ion binding"/>
    <property type="evidence" value="ECO:0007669"/>
    <property type="project" value="InterPro"/>
</dbReference>
<dbReference type="InterPro" id="IPR001304">
    <property type="entry name" value="C-type_lectin-like"/>
</dbReference>
<organism evidence="4 5">
    <name type="scientific">Helobdella robusta</name>
    <name type="common">Californian leech</name>
    <dbReference type="NCBI Taxonomy" id="6412"/>
    <lineage>
        <taxon>Eukaryota</taxon>
        <taxon>Metazoa</taxon>
        <taxon>Spiralia</taxon>
        <taxon>Lophotrochozoa</taxon>
        <taxon>Annelida</taxon>
        <taxon>Clitellata</taxon>
        <taxon>Hirudinea</taxon>
        <taxon>Rhynchobdellida</taxon>
        <taxon>Glossiphoniidae</taxon>
        <taxon>Helobdella</taxon>
    </lineage>
</organism>
<dbReference type="OrthoDB" id="6125753at2759"/>